<feature type="non-terminal residue" evidence="2">
    <location>
        <position position="125"/>
    </location>
</feature>
<keyword evidence="3" id="KW-1185">Reference proteome</keyword>
<feature type="region of interest" description="Disordered" evidence="1">
    <location>
        <begin position="1"/>
        <end position="125"/>
    </location>
</feature>
<organism evidence="2 3">
    <name type="scientific">Nannochloropsis gaditana</name>
    <dbReference type="NCBI Taxonomy" id="72520"/>
    <lineage>
        <taxon>Eukaryota</taxon>
        <taxon>Sar</taxon>
        <taxon>Stramenopiles</taxon>
        <taxon>Ochrophyta</taxon>
        <taxon>Eustigmatophyceae</taxon>
        <taxon>Eustigmatales</taxon>
        <taxon>Monodopsidaceae</taxon>
        <taxon>Nannochloropsis</taxon>
    </lineage>
</organism>
<evidence type="ECO:0000313" key="3">
    <source>
        <dbReference type="Proteomes" id="UP000019335"/>
    </source>
</evidence>
<gene>
    <name evidence="2" type="ORF">Naga_100826g1</name>
</gene>
<evidence type="ECO:0000313" key="2">
    <source>
        <dbReference type="EMBL" id="EWM20704.1"/>
    </source>
</evidence>
<protein>
    <submittedName>
        <fullName evidence="2">Uncharacterized protein</fullName>
    </submittedName>
</protein>
<dbReference type="EMBL" id="AZIL01002865">
    <property type="protein sequence ID" value="EWM20704.1"/>
    <property type="molecule type" value="Genomic_DNA"/>
</dbReference>
<dbReference type="AlphaFoldDB" id="W7TIF6"/>
<comment type="caution">
    <text evidence="2">The sequence shown here is derived from an EMBL/GenBank/DDBJ whole genome shotgun (WGS) entry which is preliminary data.</text>
</comment>
<dbReference type="Proteomes" id="UP000019335">
    <property type="component" value="Unassembled WGS sequence"/>
</dbReference>
<sequence>MESGDSSQVEPSTDARTTREATKEGLAGQKGPRKREGRGGIGIADPVSANGWLANEEVEVDEGGGEPGGKREVNTWAEGREVDMKQADGTVELQRRKRGRRRDGGEDSDGGTREAGVALPRRDPS</sequence>
<feature type="compositionally biased region" description="Polar residues" evidence="1">
    <location>
        <begin position="1"/>
        <end position="15"/>
    </location>
</feature>
<reference evidence="2 3" key="1">
    <citation type="journal article" date="2014" name="Mol. Plant">
        <title>Chromosome Scale Genome Assembly and Transcriptome Profiling of Nannochloropsis gaditana in Nitrogen Depletion.</title>
        <authorList>
            <person name="Corteggiani Carpinelli E."/>
            <person name="Telatin A."/>
            <person name="Vitulo N."/>
            <person name="Forcato C."/>
            <person name="D'Angelo M."/>
            <person name="Schiavon R."/>
            <person name="Vezzi A."/>
            <person name="Giacometti G.M."/>
            <person name="Morosinotto T."/>
            <person name="Valle G."/>
        </authorList>
    </citation>
    <scope>NUCLEOTIDE SEQUENCE [LARGE SCALE GENOMIC DNA]</scope>
    <source>
        <strain evidence="2 3">B-31</strain>
    </source>
</reference>
<evidence type="ECO:0000256" key="1">
    <source>
        <dbReference type="SAM" id="MobiDB-lite"/>
    </source>
</evidence>
<feature type="compositionally biased region" description="Basic and acidic residues" evidence="1">
    <location>
        <begin position="68"/>
        <end position="86"/>
    </location>
</feature>
<proteinExistence type="predicted"/>
<accession>W7TIF6</accession>
<name>W7TIF6_9STRA</name>